<dbReference type="RefSeq" id="WP_205260940.1">
    <property type="nucleotide sequence ID" value="NZ_JAERWK010000015.1"/>
</dbReference>
<evidence type="ECO:0000313" key="1">
    <source>
        <dbReference type="EMBL" id="MBM9467985.1"/>
    </source>
</evidence>
<evidence type="ECO:0000313" key="2">
    <source>
        <dbReference type="Proteomes" id="UP000663792"/>
    </source>
</evidence>
<sequence>MCTYDRAAGSKGPAVALELYEWNARVSAALLVPLHVCEVVLRNAISAAIEQQYGHRWPWSDGFHRSLPSPRTSYKPGVDLVRARDGMPTTGKVIPELKFVFWQSMMTSRHDKRIWNRELRAVFPNVDPNQAIAAIRSGMYGDLETLRLLRNRIAHHEPVFTRNLTVDLETIVRLIGSVSIPTADWLNRFDAARGVIASKP</sequence>
<name>A0A938Y8W3_9ACTN</name>
<gene>
    <name evidence="1" type="ORF">JL106_11910</name>
</gene>
<keyword evidence="2" id="KW-1185">Reference proteome</keyword>
<reference evidence="1" key="1">
    <citation type="submission" date="2021-01" db="EMBL/GenBank/DDBJ databases">
        <title>YIM 132084 draft genome.</title>
        <authorList>
            <person name="An D."/>
        </authorList>
    </citation>
    <scope>NUCLEOTIDE SEQUENCE</scope>
    <source>
        <strain evidence="1">YIM 132084</strain>
    </source>
</reference>
<accession>A0A938Y8W3</accession>
<dbReference type="EMBL" id="JAERWK010000015">
    <property type="protein sequence ID" value="MBM9467985.1"/>
    <property type="molecule type" value="Genomic_DNA"/>
</dbReference>
<comment type="caution">
    <text evidence="1">The sequence shown here is derived from an EMBL/GenBank/DDBJ whole genome shotgun (WGS) entry which is preliminary data.</text>
</comment>
<organism evidence="1 2">
    <name type="scientific">Nakamurella leprariae</name>
    <dbReference type="NCBI Taxonomy" id="2803911"/>
    <lineage>
        <taxon>Bacteria</taxon>
        <taxon>Bacillati</taxon>
        <taxon>Actinomycetota</taxon>
        <taxon>Actinomycetes</taxon>
        <taxon>Nakamurellales</taxon>
        <taxon>Nakamurellaceae</taxon>
        <taxon>Nakamurella</taxon>
    </lineage>
</organism>
<dbReference type="AlphaFoldDB" id="A0A938Y8W3"/>
<dbReference type="Proteomes" id="UP000663792">
    <property type="component" value="Unassembled WGS sequence"/>
</dbReference>
<proteinExistence type="predicted"/>
<protein>
    <recommendedName>
        <fullName evidence="3">Abi family protein</fullName>
    </recommendedName>
</protein>
<evidence type="ECO:0008006" key="3">
    <source>
        <dbReference type="Google" id="ProtNLM"/>
    </source>
</evidence>